<evidence type="ECO:0000256" key="2">
    <source>
        <dbReference type="ARBA" id="ARBA00022448"/>
    </source>
</evidence>
<keyword evidence="6 7" id="KW-0472">Membrane</keyword>
<comment type="caution">
    <text evidence="8">The sequence shown here is derived from an EMBL/GenBank/DDBJ whole genome shotgun (WGS) entry which is preliminary data.</text>
</comment>
<dbReference type="InterPro" id="IPR003667">
    <property type="entry name" value="NqrDE/RnfAE"/>
</dbReference>
<dbReference type="PANTHER" id="PTHR30335:SF0">
    <property type="entry name" value="ION-TRANSLOCATING OXIDOREDUCTASE COMPLEX SUBUNIT A"/>
    <property type="match status" value="1"/>
</dbReference>
<feature type="transmembrane region" description="Helical" evidence="7">
    <location>
        <begin position="44"/>
        <end position="66"/>
    </location>
</feature>
<feature type="transmembrane region" description="Helical" evidence="7">
    <location>
        <begin position="109"/>
        <end position="125"/>
    </location>
</feature>
<keyword evidence="2" id="KW-0813">Transport</keyword>
<organism evidence="8 9">
    <name type="scientific">Candidatus Faeciplasma avium</name>
    <dbReference type="NCBI Taxonomy" id="2840798"/>
    <lineage>
        <taxon>Bacteria</taxon>
        <taxon>Bacillati</taxon>
        <taxon>Bacillota</taxon>
        <taxon>Clostridia</taxon>
        <taxon>Eubacteriales</taxon>
        <taxon>Oscillospiraceae</taxon>
        <taxon>Oscillospiraceae incertae sedis</taxon>
        <taxon>Candidatus Faeciplasma</taxon>
    </lineage>
</organism>
<dbReference type="InterPro" id="IPR050133">
    <property type="entry name" value="NqrDE/RnfAE_oxidrdctase"/>
</dbReference>
<evidence type="ECO:0000313" key="8">
    <source>
        <dbReference type="EMBL" id="HIV10213.1"/>
    </source>
</evidence>
<protein>
    <recommendedName>
        <fullName evidence="10">Electron transport complex protein RnfA</fullName>
    </recommendedName>
</protein>
<keyword evidence="4" id="KW-1278">Translocase</keyword>
<dbReference type="Pfam" id="PF02508">
    <property type="entry name" value="Rnf-Nqr"/>
    <property type="match status" value="1"/>
</dbReference>
<dbReference type="AlphaFoldDB" id="A0A9D1T4B8"/>
<dbReference type="Proteomes" id="UP000823960">
    <property type="component" value="Unassembled WGS sequence"/>
</dbReference>
<dbReference type="EMBL" id="DVOL01000009">
    <property type="protein sequence ID" value="HIV10213.1"/>
    <property type="molecule type" value="Genomic_DNA"/>
</dbReference>
<proteinExistence type="predicted"/>
<evidence type="ECO:0000256" key="3">
    <source>
        <dbReference type="ARBA" id="ARBA00022692"/>
    </source>
</evidence>
<feature type="transmembrane region" description="Helical" evidence="7">
    <location>
        <begin position="168"/>
        <end position="190"/>
    </location>
</feature>
<reference evidence="8" key="2">
    <citation type="journal article" date="2021" name="PeerJ">
        <title>Extensive microbial diversity within the chicken gut microbiome revealed by metagenomics and culture.</title>
        <authorList>
            <person name="Gilroy R."/>
            <person name="Ravi A."/>
            <person name="Getino M."/>
            <person name="Pursley I."/>
            <person name="Horton D.L."/>
            <person name="Alikhan N.F."/>
            <person name="Baker D."/>
            <person name="Gharbi K."/>
            <person name="Hall N."/>
            <person name="Watson M."/>
            <person name="Adriaenssens E.M."/>
            <person name="Foster-Nyarko E."/>
            <person name="Jarju S."/>
            <person name="Secka A."/>
            <person name="Antonio M."/>
            <person name="Oren A."/>
            <person name="Chaudhuri R.R."/>
            <person name="La Ragione R."/>
            <person name="Hildebrand F."/>
            <person name="Pallen M.J."/>
        </authorList>
    </citation>
    <scope>NUCLEOTIDE SEQUENCE</scope>
    <source>
        <strain evidence="8">1370</strain>
    </source>
</reference>
<evidence type="ECO:0000256" key="7">
    <source>
        <dbReference type="SAM" id="Phobius"/>
    </source>
</evidence>
<dbReference type="PANTHER" id="PTHR30335">
    <property type="entry name" value="INTEGRAL MEMBRANE PROTEIN OF SOXR-REDUCING COMPLEX"/>
    <property type="match status" value="1"/>
</dbReference>
<evidence type="ECO:0000256" key="1">
    <source>
        <dbReference type="ARBA" id="ARBA00004127"/>
    </source>
</evidence>
<comment type="subcellular location">
    <subcellularLocation>
        <location evidence="1">Endomembrane system</location>
        <topology evidence="1">Multi-pass membrane protein</topology>
    </subcellularLocation>
</comment>
<keyword evidence="3 7" id="KW-0812">Transmembrane</keyword>
<sequence>MTQFLELLMASLAAVTLENVIFTTAFGTSTLIELTKRNWQILSFGGFITEFAVLSSLIAYFLEWLLISWGLGLRLMPIGYIISLGAVYILTLIGIRVASKKAFSAMKRYIHLSAFNCAVLSVLFTNSVNGSSLLDRLLFAAYTGLGFMLAAYILRINYDRLSSDRVPAAFRGFPIYALYIGLVSMIIYILKR</sequence>
<accession>A0A9D1T4B8</accession>
<reference evidence="8" key="1">
    <citation type="submission" date="2020-10" db="EMBL/GenBank/DDBJ databases">
        <authorList>
            <person name="Gilroy R."/>
        </authorList>
    </citation>
    <scope>NUCLEOTIDE SEQUENCE</scope>
    <source>
        <strain evidence="8">1370</strain>
    </source>
</reference>
<evidence type="ECO:0000313" key="9">
    <source>
        <dbReference type="Proteomes" id="UP000823960"/>
    </source>
</evidence>
<name>A0A9D1T4B8_9FIRM</name>
<dbReference type="GO" id="GO:0012505">
    <property type="term" value="C:endomembrane system"/>
    <property type="evidence" value="ECO:0007669"/>
    <property type="project" value="UniProtKB-SubCell"/>
</dbReference>
<gene>
    <name evidence="8" type="ORF">IAD28_00755</name>
</gene>
<evidence type="ECO:0000256" key="4">
    <source>
        <dbReference type="ARBA" id="ARBA00022967"/>
    </source>
</evidence>
<feature type="transmembrane region" description="Helical" evidence="7">
    <location>
        <begin position="137"/>
        <end position="156"/>
    </location>
</feature>
<feature type="transmembrane region" description="Helical" evidence="7">
    <location>
        <begin position="12"/>
        <end position="32"/>
    </location>
</feature>
<keyword evidence="5 7" id="KW-1133">Transmembrane helix</keyword>
<dbReference type="GO" id="GO:0005886">
    <property type="term" value="C:plasma membrane"/>
    <property type="evidence" value="ECO:0007669"/>
    <property type="project" value="TreeGrafter"/>
</dbReference>
<feature type="transmembrane region" description="Helical" evidence="7">
    <location>
        <begin position="78"/>
        <end position="97"/>
    </location>
</feature>
<evidence type="ECO:0000256" key="5">
    <source>
        <dbReference type="ARBA" id="ARBA00022989"/>
    </source>
</evidence>
<evidence type="ECO:0008006" key="10">
    <source>
        <dbReference type="Google" id="ProtNLM"/>
    </source>
</evidence>
<evidence type="ECO:0000256" key="6">
    <source>
        <dbReference type="ARBA" id="ARBA00023136"/>
    </source>
</evidence>